<dbReference type="SUPFAM" id="SSF56935">
    <property type="entry name" value="Porins"/>
    <property type="match status" value="1"/>
</dbReference>
<evidence type="ECO:0000313" key="9">
    <source>
        <dbReference type="EMBL" id="SVA49130.1"/>
    </source>
</evidence>
<keyword evidence="2" id="KW-0813">Transport</keyword>
<dbReference type="InterPro" id="IPR039426">
    <property type="entry name" value="TonB-dep_rcpt-like"/>
</dbReference>
<evidence type="ECO:0000256" key="6">
    <source>
        <dbReference type="ARBA" id="ARBA00023136"/>
    </source>
</evidence>
<evidence type="ECO:0000256" key="2">
    <source>
        <dbReference type="ARBA" id="ARBA00022448"/>
    </source>
</evidence>
<accession>A0A381W9B1</accession>
<dbReference type="InterPro" id="IPR012910">
    <property type="entry name" value="Plug_dom"/>
</dbReference>
<keyword evidence="7" id="KW-0998">Cell outer membrane</keyword>
<reference evidence="9" key="1">
    <citation type="submission" date="2018-05" db="EMBL/GenBank/DDBJ databases">
        <authorList>
            <person name="Lanie J.A."/>
            <person name="Ng W.-L."/>
            <person name="Kazmierczak K.M."/>
            <person name="Andrzejewski T.M."/>
            <person name="Davidsen T.M."/>
            <person name="Wayne K.J."/>
            <person name="Tettelin H."/>
            <person name="Glass J.I."/>
            <person name="Rusch D."/>
            <person name="Podicherti R."/>
            <person name="Tsui H.-C.T."/>
            <person name="Winkler M.E."/>
        </authorList>
    </citation>
    <scope>NUCLEOTIDE SEQUENCE</scope>
</reference>
<gene>
    <name evidence="9" type="ORF">METZ01_LOCUS101984</name>
</gene>
<feature type="domain" description="TonB-dependent receptor plug" evidence="8">
    <location>
        <begin position="136"/>
        <end position="232"/>
    </location>
</feature>
<dbReference type="PANTHER" id="PTHR30069">
    <property type="entry name" value="TONB-DEPENDENT OUTER MEMBRANE RECEPTOR"/>
    <property type="match status" value="1"/>
</dbReference>
<dbReference type="InterPro" id="IPR037066">
    <property type="entry name" value="Plug_dom_sf"/>
</dbReference>
<dbReference type="InterPro" id="IPR010917">
    <property type="entry name" value="TonB_rcpt_CS"/>
</dbReference>
<keyword evidence="3" id="KW-0812">Transmembrane</keyword>
<keyword evidence="4" id="KW-0732">Signal</keyword>
<dbReference type="Gene3D" id="2.60.40.1120">
    <property type="entry name" value="Carboxypeptidase-like, regulatory domain"/>
    <property type="match status" value="1"/>
</dbReference>
<dbReference type="PANTHER" id="PTHR30069:SF46">
    <property type="entry name" value="OAR PROTEIN"/>
    <property type="match status" value="1"/>
</dbReference>
<dbReference type="Gene3D" id="2.170.130.10">
    <property type="entry name" value="TonB-dependent receptor, plug domain"/>
    <property type="match status" value="1"/>
</dbReference>
<comment type="subcellular location">
    <subcellularLocation>
        <location evidence="1">Cell outer membrane</location>
        <topology evidence="1">Multi-pass membrane protein</topology>
    </subcellularLocation>
</comment>
<dbReference type="SUPFAM" id="SSF49464">
    <property type="entry name" value="Carboxypeptidase regulatory domain-like"/>
    <property type="match status" value="1"/>
</dbReference>
<evidence type="ECO:0000259" key="8">
    <source>
        <dbReference type="Pfam" id="PF07715"/>
    </source>
</evidence>
<evidence type="ECO:0000256" key="3">
    <source>
        <dbReference type="ARBA" id="ARBA00022692"/>
    </source>
</evidence>
<organism evidence="9">
    <name type="scientific">marine metagenome</name>
    <dbReference type="NCBI Taxonomy" id="408172"/>
    <lineage>
        <taxon>unclassified sequences</taxon>
        <taxon>metagenomes</taxon>
        <taxon>ecological metagenomes</taxon>
    </lineage>
</organism>
<protein>
    <recommendedName>
        <fullName evidence="8">TonB-dependent receptor plug domain-containing protein</fullName>
    </recommendedName>
</protein>
<dbReference type="AlphaFoldDB" id="A0A381W9B1"/>
<dbReference type="Pfam" id="PF13620">
    <property type="entry name" value="CarboxypepD_reg"/>
    <property type="match status" value="1"/>
</dbReference>
<name>A0A381W9B1_9ZZZZ</name>
<dbReference type="GO" id="GO:0015344">
    <property type="term" value="F:siderophore uptake transmembrane transporter activity"/>
    <property type="evidence" value="ECO:0007669"/>
    <property type="project" value="TreeGrafter"/>
</dbReference>
<keyword evidence="6" id="KW-0472">Membrane</keyword>
<dbReference type="GO" id="GO:0009279">
    <property type="term" value="C:cell outer membrane"/>
    <property type="evidence" value="ECO:0007669"/>
    <property type="project" value="UniProtKB-SubCell"/>
</dbReference>
<proteinExistence type="predicted"/>
<dbReference type="Pfam" id="PF07715">
    <property type="entry name" value="Plug"/>
    <property type="match status" value="1"/>
</dbReference>
<keyword evidence="5" id="KW-0798">TonB box</keyword>
<evidence type="ECO:0000256" key="4">
    <source>
        <dbReference type="ARBA" id="ARBA00022729"/>
    </source>
</evidence>
<dbReference type="EMBL" id="UINC01011102">
    <property type="protein sequence ID" value="SVA49130.1"/>
    <property type="molecule type" value="Genomic_DNA"/>
</dbReference>
<dbReference type="InterPro" id="IPR008969">
    <property type="entry name" value="CarboxyPept-like_regulatory"/>
</dbReference>
<sequence length="959" mass="104705">MNISKLYGLFVALALSVVAPSSFAADATSGLLSGTVVSQSGNPISGAAVTVASTSTGVSRSGVSDSNGSIDFPLLAVGSYSITVNASGYESLTDIIAVSLGGTSSYRFVLSSGSMEEMVVTAGAQAVRDFDSTTTGIIVDTEELLRTTPIARNLTAIQLLAPGTQAGDTAFGNLASIGGSSPAENVYIVNGLNLTNFRNFTGSSSVPFEFYEQVEVKTGGYQAEFGKAIGGVVNAVTKSGSNDFEIGVNISHYPDSWYEDKPNTYSSLNNLDERDFTETNVWVSGPIIRDKLFYYVLANPEDNEFVDHTNTRKYVYKTDDTFLGAKLDYYVSDRIHLEYTFFNDDTQNVEESYSYDPATGTATPIGPSYYNIGGDNQIAKASILLGDNFTAALTWGKNEYNRTTSGAGDIHPYCYMDPTVSASGAWDPCSDFTSWNMSTGDDNREITRLDLDWYIGKHHLRLGYEEEELVSVDNTMYSGGEYFRYGAGFGSSTGYYVRHRVYINGGSFNTNQEVLYVQDSFQATDQLLINAGLRRSSYDNMNANGETFIKAEDQDALRLGATYDIDGDGNRKVFASYGEYYLPIAANTNIRMAGGEYFTADWYEVSASDLGSSNPTFGPLLDAVVYGTGEVADTRSLTDNNLEPMYSEEYIVGFVQTLNGGFLDGFDVGITYTHRSLASTIEDVAIDAAVLSYCSANGLTATDGSTCEDVWTGFHQYVMTNPGTDMNVYLPELDQTVTLTAAALNYPMVDRTYDAWVLQIEKPFDGDWGLNASYTWSQTKGNYEGTVKSDNGQDDAGITQDFDQPGLTDGSYGYLPNHREHLVKVFGTWQLTDTLVGGAALRIESPRLFGCIGEHPTDEFAQAYGDSSWYCDGKLTPRASQGKSDWQQTVDMMLSYRPNTKLGNITIKLDVFNIFDSSSIIDINEYGESGGPDNPNPNYQKATNYQTGRRARVGFEWKF</sequence>
<dbReference type="InterPro" id="IPR036942">
    <property type="entry name" value="Beta-barrel_TonB_sf"/>
</dbReference>
<dbReference type="Gene3D" id="2.40.170.20">
    <property type="entry name" value="TonB-dependent receptor, beta-barrel domain"/>
    <property type="match status" value="2"/>
</dbReference>
<dbReference type="PROSITE" id="PS52016">
    <property type="entry name" value="TONB_DEPENDENT_REC_3"/>
    <property type="match status" value="1"/>
</dbReference>
<evidence type="ECO:0000256" key="1">
    <source>
        <dbReference type="ARBA" id="ARBA00004571"/>
    </source>
</evidence>
<evidence type="ECO:0000256" key="5">
    <source>
        <dbReference type="ARBA" id="ARBA00023077"/>
    </source>
</evidence>
<dbReference type="PROSITE" id="PS01156">
    <property type="entry name" value="TONB_DEPENDENT_REC_2"/>
    <property type="match status" value="1"/>
</dbReference>
<evidence type="ECO:0000256" key="7">
    <source>
        <dbReference type="ARBA" id="ARBA00023237"/>
    </source>
</evidence>
<dbReference type="GO" id="GO:0044718">
    <property type="term" value="P:siderophore transmembrane transport"/>
    <property type="evidence" value="ECO:0007669"/>
    <property type="project" value="TreeGrafter"/>
</dbReference>